<accession>A0ABQ2WNH0</accession>
<evidence type="ECO:0000256" key="2">
    <source>
        <dbReference type="ARBA" id="ARBA00012438"/>
    </source>
</evidence>
<dbReference type="Pfam" id="PF13188">
    <property type="entry name" value="PAS_8"/>
    <property type="match status" value="1"/>
</dbReference>
<gene>
    <name evidence="9" type="ORF">GCM10008111_17670</name>
</gene>
<keyword evidence="3" id="KW-0597">Phosphoprotein</keyword>
<reference evidence="10" key="1">
    <citation type="journal article" date="2019" name="Int. J. Syst. Evol. Microbiol.">
        <title>The Global Catalogue of Microorganisms (GCM) 10K type strain sequencing project: providing services to taxonomists for standard genome sequencing and annotation.</title>
        <authorList>
            <consortium name="The Broad Institute Genomics Platform"/>
            <consortium name="The Broad Institute Genome Sequencing Center for Infectious Disease"/>
            <person name="Wu L."/>
            <person name="Ma J."/>
        </authorList>
    </citation>
    <scope>NUCLEOTIDE SEQUENCE [LARGE SCALE GENOMIC DNA]</scope>
    <source>
        <strain evidence="10">KCTC 23723</strain>
    </source>
</reference>
<evidence type="ECO:0000256" key="4">
    <source>
        <dbReference type="ARBA" id="ARBA00022679"/>
    </source>
</evidence>
<dbReference type="EMBL" id="BMYR01000007">
    <property type="protein sequence ID" value="GGW62221.1"/>
    <property type="molecule type" value="Genomic_DNA"/>
</dbReference>
<evidence type="ECO:0000313" key="9">
    <source>
        <dbReference type="EMBL" id="GGW62221.1"/>
    </source>
</evidence>
<dbReference type="EC" id="2.7.13.3" evidence="2"/>
<keyword evidence="10" id="KW-1185">Reference proteome</keyword>
<dbReference type="SUPFAM" id="SSF55785">
    <property type="entry name" value="PYP-like sensor domain (PAS domain)"/>
    <property type="match status" value="3"/>
</dbReference>
<dbReference type="InterPro" id="IPR000014">
    <property type="entry name" value="PAS"/>
</dbReference>
<evidence type="ECO:0000313" key="10">
    <source>
        <dbReference type="Proteomes" id="UP000634667"/>
    </source>
</evidence>
<keyword evidence="4" id="KW-0808">Transferase</keyword>
<feature type="transmembrane region" description="Helical" evidence="6">
    <location>
        <begin position="87"/>
        <end position="106"/>
    </location>
</feature>
<dbReference type="Gene3D" id="3.30.450.20">
    <property type="entry name" value="PAS domain"/>
    <property type="match status" value="2"/>
</dbReference>
<dbReference type="PROSITE" id="PS50112">
    <property type="entry name" value="PAS"/>
    <property type="match status" value="1"/>
</dbReference>
<dbReference type="InterPro" id="IPR013655">
    <property type="entry name" value="PAS_fold_3"/>
</dbReference>
<keyword evidence="6" id="KW-1133">Transmembrane helix</keyword>
<dbReference type="SMART" id="SM00091">
    <property type="entry name" value="PAS"/>
    <property type="match status" value="2"/>
</dbReference>
<evidence type="ECO:0000259" key="8">
    <source>
        <dbReference type="PROSITE" id="PS50113"/>
    </source>
</evidence>
<proteinExistence type="predicted"/>
<feature type="transmembrane region" description="Helical" evidence="6">
    <location>
        <begin position="52"/>
        <end position="75"/>
    </location>
</feature>
<comment type="caution">
    <text evidence="9">The sequence shown here is derived from an EMBL/GenBank/DDBJ whole genome shotgun (WGS) entry which is preliminary data.</text>
</comment>
<protein>
    <recommendedName>
        <fullName evidence="2">histidine kinase</fullName>
        <ecNumber evidence="2">2.7.13.3</ecNumber>
    </recommendedName>
</protein>
<dbReference type="PROSITE" id="PS50113">
    <property type="entry name" value="PAC"/>
    <property type="match status" value="1"/>
</dbReference>
<dbReference type="RefSeq" id="WP_189482641.1">
    <property type="nucleotide sequence ID" value="NZ_BMYR01000007.1"/>
</dbReference>
<name>A0ABQ2WNH0_9ALTE</name>
<dbReference type="Pfam" id="PF08447">
    <property type="entry name" value="PAS_3"/>
    <property type="match status" value="1"/>
</dbReference>
<dbReference type="SMART" id="SM00086">
    <property type="entry name" value="PAC"/>
    <property type="match status" value="2"/>
</dbReference>
<dbReference type="CDD" id="cd00130">
    <property type="entry name" value="PAS"/>
    <property type="match status" value="3"/>
</dbReference>
<dbReference type="InterPro" id="IPR001610">
    <property type="entry name" value="PAC"/>
</dbReference>
<evidence type="ECO:0000256" key="5">
    <source>
        <dbReference type="ARBA" id="ARBA00022777"/>
    </source>
</evidence>
<organism evidence="9 10">
    <name type="scientific">Alishewanella tabrizica</name>
    <dbReference type="NCBI Taxonomy" id="671278"/>
    <lineage>
        <taxon>Bacteria</taxon>
        <taxon>Pseudomonadati</taxon>
        <taxon>Pseudomonadota</taxon>
        <taxon>Gammaproteobacteria</taxon>
        <taxon>Alteromonadales</taxon>
        <taxon>Alteromonadaceae</taxon>
        <taxon>Alishewanella</taxon>
    </lineage>
</organism>
<dbReference type="InterPro" id="IPR000700">
    <property type="entry name" value="PAS-assoc_C"/>
</dbReference>
<sequence>MPKLINVIQQHRFTAPLLLSSVLIVFFADSQTPLGFSHGMLYMPLVVLAGLTLRPSLLHLTGVLAICAVWLGYVISPSTPAEFAIRYVLTNRSLATLALVLLWWLAAQAIKAQLQQAQQHTEEQLAKLDLTLANQVAALSHWLLDDHRKMITLDAGSRKLLNIPSAELTLEQFICCFDDHVQFKLKQQLQECLRQQHSMAIEVQLHPESGQHIWVKLVAYPDPAHPELVRGLLQNVQQSYQKAHLLAEQQLRFKQLADSLPVKVWTATAEGIVDFASNTFAEYSGIDTETILADWLAIIHPDDRADTVAMWQHCVQTQLAYKIEFRLLNAAGDYCWHLTSALPIKNEQGKVMYWFGSAMDISEQKALWQQTDHLKHTLYQTLEGISDGFFILDAHFRFTYLNQTALELLSSLKHPRPGKLLTDVFFASGKDFSPITTAIQRAFYKQHTEHLCFTLPGTTVLLYFSIYPAEQGVSILMQPQQTQLKMTAVPLP</sequence>
<evidence type="ECO:0000256" key="3">
    <source>
        <dbReference type="ARBA" id="ARBA00022553"/>
    </source>
</evidence>
<comment type="catalytic activity">
    <reaction evidence="1">
        <text>ATP + protein L-histidine = ADP + protein N-phospho-L-histidine.</text>
        <dbReference type="EC" id="2.7.13.3"/>
    </reaction>
</comment>
<dbReference type="Proteomes" id="UP000634667">
    <property type="component" value="Unassembled WGS sequence"/>
</dbReference>
<dbReference type="PANTHER" id="PTHR43304">
    <property type="entry name" value="PHYTOCHROME-LIKE PROTEIN CPH1"/>
    <property type="match status" value="1"/>
</dbReference>
<feature type="domain" description="PAC" evidence="8">
    <location>
        <begin position="321"/>
        <end position="373"/>
    </location>
</feature>
<evidence type="ECO:0000256" key="6">
    <source>
        <dbReference type="SAM" id="Phobius"/>
    </source>
</evidence>
<evidence type="ECO:0000256" key="1">
    <source>
        <dbReference type="ARBA" id="ARBA00000085"/>
    </source>
</evidence>
<dbReference type="NCBIfam" id="TIGR00229">
    <property type="entry name" value="sensory_box"/>
    <property type="match status" value="1"/>
</dbReference>
<feature type="domain" description="PAS" evidence="7">
    <location>
        <begin position="249"/>
        <end position="318"/>
    </location>
</feature>
<keyword evidence="6" id="KW-0812">Transmembrane</keyword>
<evidence type="ECO:0000259" key="7">
    <source>
        <dbReference type="PROSITE" id="PS50112"/>
    </source>
</evidence>
<dbReference type="InterPro" id="IPR035965">
    <property type="entry name" value="PAS-like_dom_sf"/>
</dbReference>
<dbReference type="InterPro" id="IPR052162">
    <property type="entry name" value="Sensor_kinase/Photoreceptor"/>
</dbReference>
<keyword evidence="6" id="KW-0472">Membrane</keyword>
<dbReference type="PANTHER" id="PTHR43304:SF1">
    <property type="entry name" value="PAC DOMAIN-CONTAINING PROTEIN"/>
    <property type="match status" value="1"/>
</dbReference>
<keyword evidence="5" id="KW-0418">Kinase</keyword>